<evidence type="ECO:0000313" key="2">
    <source>
        <dbReference type="Proteomes" id="UP000199494"/>
    </source>
</evidence>
<evidence type="ECO:0000313" key="1">
    <source>
        <dbReference type="EMBL" id="SDC99369.1"/>
    </source>
</evidence>
<dbReference type="Gene3D" id="2.60.120.10">
    <property type="entry name" value="Jelly Rolls"/>
    <property type="match status" value="1"/>
</dbReference>
<gene>
    <name evidence="1" type="ORF">SAMN05421630_10586</name>
</gene>
<dbReference type="EMBL" id="FMZE01000005">
    <property type="protein sequence ID" value="SDC99369.1"/>
    <property type="molecule type" value="Genomic_DNA"/>
</dbReference>
<dbReference type="OrthoDB" id="5190473at2"/>
<dbReference type="PANTHER" id="PTHR37694:SF1">
    <property type="entry name" value="SLR8022 PROTEIN"/>
    <property type="match status" value="1"/>
</dbReference>
<dbReference type="AlphaFoldDB" id="A0A222VQX2"/>
<dbReference type="CDD" id="cd02230">
    <property type="entry name" value="cupin_HP0902-like"/>
    <property type="match status" value="1"/>
</dbReference>
<dbReference type="SUPFAM" id="SSF51182">
    <property type="entry name" value="RmlC-like cupins"/>
    <property type="match status" value="1"/>
</dbReference>
<name>A0A222VQX2_9PSEU</name>
<dbReference type="InterPro" id="IPR014710">
    <property type="entry name" value="RmlC-like_jellyroll"/>
</dbReference>
<proteinExistence type="predicted"/>
<reference evidence="1 2" key="1">
    <citation type="submission" date="2016-10" db="EMBL/GenBank/DDBJ databases">
        <authorList>
            <person name="de Groot N.N."/>
        </authorList>
    </citation>
    <scope>NUCLEOTIDE SEQUENCE [LARGE SCALE GENOMIC DNA]</scope>
    <source>
        <strain evidence="1 2">CGMCC 4.5506</strain>
    </source>
</reference>
<sequence>MSKRTDIISINALAAELLEEAREHHSSRAARTIVSGTSQRATVIAMAEGAELSEHEAPPAATLHVIVGRVKLHTAQREWRLTADDLVPIPPERHGLRATTDSAVLLTVALR</sequence>
<keyword evidence="2" id="KW-1185">Reference proteome</keyword>
<dbReference type="RefSeq" id="WP_091804250.1">
    <property type="nucleotide sequence ID" value="NZ_CP016353.1"/>
</dbReference>
<dbReference type="KEGG" id="pmad:BAY61_15205"/>
<organism evidence="1 2">
    <name type="scientific">Prauserella marina</name>
    <dbReference type="NCBI Taxonomy" id="530584"/>
    <lineage>
        <taxon>Bacteria</taxon>
        <taxon>Bacillati</taxon>
        <taxon>Actinomycetota</taxon>
        <taxon>Actinomycetes</taxon>
        <taxon>Pseudonocardiales</taxon>
        <taxon>Pseudonocardiaceae</taxon>
        <taxon>Prauserella</taxon>
    </lineage>
</organism>
<protein>
    <submittedName>
        <fullName evidence="1">Uncharacterized protein</fullName>
    </submittedName>
</protein>
<dbReference type="InterPro" id="IPR011051">
    <property type="entry name" value="RmlC_Cupin_sf"/>
</dbReference>
<dbReference type="Proteomes" id="UP000199494">
    <property type="component" value="Unassembled WGS sequence"/>
</dbReference>
<dbReference type="STRING" id="530584.SAMN05421630_10586"/>
<accession>A0A222VQX2</accession>
<dbReference type="PANTHER" id="PTHR37694">
    <property type="entry name" value="SLR8022 PROTEIN"/>
    <property type="match status" value="1"/>
</dbReference>